<organism evidence="1 2">
    <name type="scientific">Cotesia congregata</name>
    <name type="common">Parasitoid wasp</name>
    <name type="synonym">Apanteles congregatus</name>
    <dbReference type="NCBI Taxonomy" id="51543"/>
    <lineage>
        <taxon>Eukaryota</taxon>
        <taxon>Metazoa</taxon>
        <taxon>Ecdysozoa</taxon>
        <taxon>Arthropoda</taxon>
        <taxon>Hexapoda</taxon>
        <taxon>Insecta</taxon>
        <taxon>Pterygota</taxon>
        <taxon>Neoptera</taxon>
        <taxon>Endopterygota</taxon>
        <taxon>Hymenoptera</taxon>
        <taxon>Apocrita</taxon>
        <taxon>Ichneumonoidea</taxon>
        <taxon>Braconidae</taxon>
        <taxon>Microgastrinae</taxon>
        <taxon>Cotesia</taxon>
    </lineage>
</organism>
<dbReference type="AlphaFoldDB" id="A0A8J2HR53"/>
<comment type="caution">
    <text evidence="1">The sequence shown here is derived from an EMBL/GenBank/DDBJ whole genome shotgun (WGS) entry which is preliminary data.</text>
</comment>
<dbReference type="Proteomes" id="UP000786811">
    <property type="component" value="Unassembled WGS sequence"/>
</dbReference>
<evidence type="ECO:0000313" key="2">
    <source>
        <dbReference type="Proteomes" id="UP000786811"/>
    </source>
</evidence>
<gene>
    <name evidence="1" type="ORF">HICCMSTLAB_LOCUS14084</name>
</gene>
<protein>
    <submittedName>
        <fullName evidence="1">Uncharacterized protein</fullName>
    </submittedName>
</protein>
<accession>A0A8J2HR53</accession>
<name>A0A8J2HR53_COTCN</name>
<reference evidence="1" key="1">
    <citation type="submission" date="2021-04" db="EMBL/GenBank/DDBJ databases">
        <authorList>
            <person name="Chebbi M.A.C M."/>
        </authorList>
    </citation>
    <scope>NUCLEOTIDE SEQUENCE</scope>
</reference>
<evidence type="ECO:0000313" key="1">
    <source>
        <dbReference type="EMBL" id="CAG5110378.1"/>
    </source>
</evidence>
<sequence>QDILKLVTISSGTNNANSSKHYWKKILDRYSQNVTTYYICEYCNNYLGSERDCPVQCDKCHKKVDRDANKGTFLHLPLADQLREIFEKTDAHQLYRINREKTNKYAIEDICDGKMYKKYILNETTISINFSVDGAPIFDSSNTSVYPVLCTIDELNPHDKRKYVLLSSVWFGVGKPKNMNSYLKPFVEEAKTLLKDGFSYTYQGQSFTKTVVTLMGICDSVARPLVRCSTQFNGEFGCGLCLHPGKSVEKGRGHARIYPLVNGNPFGDGLRTHEDTLLHAKASEKKDKKGIKGVSVLCDIPNYDIIKNLDADWMHCVGLGVCRQFAGLWFDSCNSSEKFYFGNKIAEFDEYITSFSPTSEISRTPRPLADRTHMKAHEWITFLLAYSLPVMKMCFPKQYVDHWALLVDGISILVKASIMKSEIKYADQYLRKFILGVELLYGEKYVSFNVHLLAHLAISVENWGPLYTHSAFIYEDFNQTIQASVNSPNGVEIQICDSFRLKFAIDRLSILCRDDLNYKQIEYLDMLMNRKSKPNSKTMICNCGVLG</sequence>
<feature type="non-terminal residue" evidence="1">
    <location>
        <position position="1"/>
    </location>
</feature>
<proteinExistence type="predicted"/>
<dbReference type="EMBL" id="CAJNRD030001750">
    <property type="protein sequence ID" value="CAG5110378.1"/>
    <property type="molecule type" value="Genomic_DNA"/>
</dbReference>
<keyword evidence="2" id="KW-1185">Reference proteome</keyword>
<dbReference type="PANTHER" id="PTHR46579:SF1">
    <property type="entry name" value="F5_8 TYPE C DOMAIN-CONTAINING PROTEIN"/>
    <property type="match status" value="1"/>
</dbReference>
<dbReference type="PANTHER" id="PTHR46579">
    <property type="entry name" value="F5/8 TYPE C DOMAIN-CONTAINING PROTEIN-RELATED"/>
    <property type="match status" value="1"/>
</dbReference>
<dbReference type="OrthoDB" id="8191915at2759"/>